<feature type="transmembrane region" description="Helical" evidence="1">
    <location>
        <begin position="40"/>
        <end position="61"/>
    </location>
</feature>
<comment type="caution">
    <text evidence="2">The sequence shown here is derived from an EMBL/GenBank/DDBJ whole genome shotgun (WGS) entry which is preliminary data.</text>
</comment>
<keyword evidence="1" id="KW-1133">Transmembrane helix</keyword>
<keyword evidence="1" id="KW-0472">Membrane</keyword>
<keyword evidence="1" id="KW-0812">Transmembrane</keyword>
<evidence type="ECO:0000256" key="1">
    <source>
        <dbReference type="SAM" id="Phobius"/>
    </source>
</evidence>
<dbReference type="Proteomes" id="UP000826195">
    <property type="component" value="Unassembled WGS sequence"/>
</dbReference>
<sequence>MAELSTLNPALNSIHNIETIDKWCRVGGGRREEERGRRSIIIGFLYSAICFLILIIAWLTADKDSQAIMHPVFPLGSLFRSP</sequence>
<reference evidence="2 3" key="1">
    <citation type="journal article" date="2021" name="J. Hered.">
        <title>A chromosome-level genome assembly of the parasitoid wasp, Cotesia glomerata (Hymenoptera: Braconidae).</title>
        <authorList>
            <person name="Pinto B.J."/>
            <person name="Weis J.J."/>
            <person name="Gamble T."/>
            <person name="Ode P.J."/>
            <person name="Paul R."/>
            <person name="Zaspel J.M."/>
        </authorList>
    </citation>
    <scope>NUCLEOTIDE SEQUENCE [LARGE SCALE GENOMIC DNA]</scope>
    <source>
        <strain evidence="2">CgM1</strain>
    </source>
</reference>
<organism evidence="2 3">
    <name type="scientific">Cotesia glomerata</name>
    <name type="common">Lepidopteran parasitic wasp</name>
    <name type="synonym">Apanteles glomeratus</name>
    <dbReference type="NCBI Taxonomy" id="32391"/>
    <lineage>
        <taxon>Eukaryota</taxon>
        <taxon>Metazoa</taxon>
        <taxon>Ecdysozoa</taxon>
        <taxon>Arthropoda</taxon>
        <taxon>Hexapoda</taxon>
        <taxon>Insecta</taxon>
        <taxon>Pterygota</taxon>
        <taxon>Neoptera</taxon>
        <taxon>Endopterygota</taxon>
        <taxon>Hymenoptera</taxon>
        <taxon>Apocrita</taxon>
        <taxon>Ichneumonoidea</taxon>
        <taxon>Braconidae</taxon>
        <taxon>Microgastrinae</taxon>
        <taxon>Cotesia</taxon>
    </lineage>
</organism>
<gene>
    <name evidence="2" type="ORF">KQX54_003151</name>
</gene>
<dbReference type="AlphaFoldDB" id="A0AAV7I1M3"/>
<accession>A0AAV7I1M3</accession>
<name>A0AAV7I1M3_COTGL</name>
<dbReference type="EMBL" id="JAHXZJ010002609">
    <property type="protein sequence ID" value="KAH0539256.1"/>
    <property type="molecule type" value="Genomic_DNA"/>
</dbReference>
<evidence type="ECO:0000313" key="2">
    <source>
        <dbReference type="EMBL" id="KAH0539256.1"/>
    </source>
</evidence>
<protein>
    <submittedName>
        <fullName evidence="2">Uncharacterized protein</fullName>
    </submittedName>
</protein>
<proteinExistence type="predicted"/>
<evidence type="ECO:0000313" key="3">
    <source>
        <dbReference type="Proteomes" id="UP000826195"/>
    </source>
</evidence>
<keyword evidence="3" id="KW-1185">Reference proteome</keyword>